<evidence type="ECO:0000256" key="4">
    <source>
        <dbReference type="ARBA" id="ARBA00013185"/>
    </source>
</evidence>
<feature type="active site" description="Proton acceptor" evidence="9">
    <location>
        <position position="288"/>
    </location>
</feature>
<comment type="pathway">
    <text evidence="2 8">Carbohydrate metabolism; hexose metabolism.</text>
</comment>
<dbReference type="InterPro" id="IPR047215">
    <property type="entry name" value="Galactose_mutarotase-like"/>
</dbReference>
<organism evidence="12 13">
    <name type="scientific">Nocardioides mangrovicus</name>
    <dbReference type="NCBI Taxonomy" id="2478913"/>
    <lineage>
        <taxon>Bacteria</taxon>
        <taxon>Bacillati</taxon>
        <taxon>Actinomycetota</taxon>
        <taxon>Actinomycetes</taxon>
        <taxon>Propionibacteriales</taxon>
        <taxon>Nocardioidaceae</taxon>
        <taxon>Nocardioides</taxon>
    </lineage>
</organism>
<dbReference type="NCBIfam" id="NF008277">
    <property type="entry name" value="PRK11055.1"/>
    <property type="match status" value="1"/>
</dbReference>
<gene>
    <name evidence="12" type="ORF">D9V37_16580</name>
</gene>
<dbReference type="EC" id="5.1.3.3" evidence="4 8"/>
<name>A0A3L8NX53_9ACTN</name>
<dbReference type="GO" id="GO:0004034">
    <property type="term" value="F:aldose 1-epimerase activity"/>
    <property type="evidence" value="ECO:0007669"/>
    <property type="project" value="UniProtKB-EC"/>
</dbReference>
<comment type="similarity">
    <text evidence="3 8">Belongs to the aldose epimerase family.</text>
</comment>
<feature type="binding site" evidence="10">
    <location>
        <begin position="63"/>
        <end position="64"/>
    </location>
    <ligand>
        <name>beta-D-galactose</name>
        <dbReference type="ChEBI" id="CHEBI:27667"/>
    </ligand>
</feature>
<dbReference type="Proteomes" id="UP000281708">
    <property type="component" value="Unassembled WGS sequence"/>
</dbReference>
<dbReference type="OrthoDB" id="9779408at2"/>
<dbReference type="InterPro" id="IPR011013">
    <property type="entry name" value="Gal_mutarotase_sf_dom"/>
</dbReference>
<evidence type="ECO:0000256" key="10">
    <source>
        <dbReference type="PIRSR" id="PIRSR005096-3"/>
    </source>
</evidence>
<feature type="active site" description="Proton donor" evidence="9">
    <location>
        <position position="159"/>
    </location>
</feature>
<dbReference type="UniPathway" id="UPA00242"/>
<evidence type="ECO:0000256" key="11">
    <source>
        <dbReference type="SAM" id="MobiDB-lite"/>
    </source>
</evidence>
<dbReference type="GO" id="GO:0005737">
    <property type="term" value="C:cytoplasm"/>
    <property type="evidence" value="ECO:0007669"/>
    <property type="project" value="TreeGrafter"/>
</dbReference>
<feature type="region of interest" description="Disordered" evidence="11">
    <location>
        <begin position="288"/>
        <end position="308"/>
    </location>
</feature>
<evidence type="ECO:0000256" key="2">
    <source>
        <dbReference type="ARBA" id="ARBA00005028"/>
    </source>
</evidence>
<dbReference type="AlphaFoldDB" id="A0A3L8NX53"/>
<keyword evidence="7 8" id="KW-0119">Carbohydrate metabolism</keyword>
<evidence type="ECO:0000256" key="5">
    <source>
        <dbReference type="ARBA" id="ARBA00014165"/>
    </source>
</evidence>
<dbReference type="GO" id="GO:0033499">
    <property type="term" value="P:galactose catabolic process via UDP-galactose, Leloir pathway"/>
    <property type="evidence" value="ECO:0007669"/>
    <property type="project" value="TreeGrafter"/>
</dbReference>
<dbReference type="PANTHER" id="PTHR10091">
    <property type="entry name" value="ALDOSE-1-EPIMERASE"/>
    <property type="match status" value="1"/>
</dbReference>
<dbReference type="PANTHER" id="PTHR10091:SF0">
    <property type="entry name" value="GALACTOSE MUTAROTASE"/>
    <property type="match status" value="1"/>
</dbReference>
<dbReference type="InterPro" id="IPR018052">
    <property type="entry name" value="Ald1_epimerase_CS"/>
</dbReference>
<evidence type="ECO:0000256" key="1">
    <source>
        <dbReference type="ARBA" id="ARBA00001614"/>
    </source>
</evidence>
<keyword evidence="6 8" id="KW-0413">Isomerase</keyword>
<keyword evidence="13" id="KW-1185">Reference proteome</keyword>
<dbReference type="RefSeq" id="WP_121807262.1">
    <property type="nucleotide sequence ID" value="NZ_RDBE01000010.1"/>
</dbReference>
<feature type="binding site" evidence="10">
    <location>
        <begin position="159"/>
        <end position="161"/>
    </location>
    <ligand>
        <name>beta-D-galactose</name>
        <dbReference type="ChEBI" id="CHEBI:27667"/>
    </ligand>
</feature>
<protein>
    <recommendedName>
        <fullName evidence="5 8">Aldose 1-epimerase</fullName>
        <ecNumber evidence="4 8">5.1.3.3</ecNumber>
    </recommendedName>
</protein>
<evidence type="ECO:0000313" key="12">
    <source>
        <dbReference type="EMBL" id="RLV47755.1"/>
    </source>
</evidence>
<dbReference type="EMBL" id="RDBE01000010">
    <property type="protein sequence ID" value="RLV47755.1"/>
    <property type="molecule type" value="Genomic_DNA"/>
</dbReference>
<comment type="caution">
    <text evidence="12">The sequence shown here is derived from an EMBL/GenBank/DDBJ whole genome shotgun (WGS) entry which is preliminary data.</text>
</comment>
<dbReference type="CDD" id="cd09019">
    <property type="entry name" value="galactose_mutarotase_like"/>
    <property type="match status" value="1"/>
</dbReference>
<evidence type="ECO:0000256" key="8">
    <source>
        <dbReference type="PIRNR" id="PIRNR005096"/>
    </source>
</evidence>
<comment type="catalytic activity">
    <reaction evidence="1 8">
        <text>alpha-D-glucose = beta-D-glucose</text>
        <dbReference type="Rhea" id="RHEA:10264"/>
        <dbReference type="ChEBI" id="CHEBI:15903"/>
        <dbReference type="ChEBI" id="CHEBI:17925"/>
        <dbReference type="EC" id="5.1.3.3"/>
    </reaction>
</comment>
<dbReference type="SUPFAM" id="SSF74650">
    <property type="entry name" value="Galactose mutarotase-like"/>
    <property type="match status" value="1"/>
</dbReference>
<proteinExistence type="inferred from homology"/>
<sequence>MSLRIGSRDGVEVELLPLGATVRSVWVTGSDGVRRDVVLGYADPADYRAGHDYLGATVGRYANRIAAGRLLVDGVEHRLARNDRGQHLHGGPGGFHSRIWEVVAHERHRVRLALESPAGEEGFPGRLRVELDVSVAGASVALEYRAETDAATVVNLTNHSYFNLDGDLPGRDVRDHVLSVPASRYTPVDDVGIPTGPGRDPDVEVAGTPFDLRAGIRLDGVADIDHDLLPDGAGLREVARLISSAGGLALSVRSDQPGLQVYAGSKLDGSTTSRAGHPITAYAGVALEPQLPPDSPSRPGSGGAVLRPGERYRHRMAWRFGPA</sequence>
<accession>A0A3L8NX53</accession>
<dbReference type="InterPro" id="IPR014718">
    <property type="entry name" value="GH-type_carb-bd"/>
</dbReference>
<dbReference type="InterPro" id="IPR008183">
    <property type="entry name" value="Aldose_1/G6P_1-epimerase"/>
</dbReference>
<dbReference type="GO" id="GO:0006006">
    <property type="term" value="P:glucose metabolic process"/>
    <property type="evidence" value="ECO:0007669"/>
    <property type="project" value="TreeGrafter"/>
</dbReference>
<dbReference type="Gene3D" id="2.70.98.10">
    <property type="match status" value="1"/>
</dbReference>
<evidence type="ECO:0000256" key="7">
    <source>
        <dbReference type="ARBA" id="ARBA00023277"/>
    </source>
</evidence>
<dbReference type="InterPro" id="IPR015443">
    <property type="entry name" value="Aldose_1-epimerase"/>
</dbReference>
<evidence type="ECO:0000313" key="13">
    <source>
        <dbReference type="Proteomes" id="UP000281708"/>
    </source>
</evidence>
<dbReference type="PROSITE" id="PS00545">
    <property type="entry name" value="ALDOSE_1_EPIMERASE"/>
    <property type="match status" value="1"/>
</dbReference>
<reference evidence="12 13" key="1">
    <citation type="submission" date="2018-10" db="EMBL/GenBank/DDBJ databases">
        <title>Marmoricola sp. 4Q3S-7 whole genome shotgun sequence.</title>
        <authorList>
            <person name="Li F."/>
        </authorList>
    </citation>
    <scope>NUCLEOTIDE SEQUENCE [LARGE SCALE GENOMIC DNA]</scope>
    <source>
        <strain evidence="12 13">4Q3S-7</strain>
    </source>
</reference>
<evidence type="ECO:0000256" key="3">
    <source>
        <dbReference type="ARBA" id="ARBA00006206"/>
    </source>
</evidence>
<dbReference type="PIRSF" id="PIRSF005096">
    <property type="entry name" value="GALM"/>
    <property type="match status" value="1"/>
</dbReference>
<evidence type="ECO:0000256" key="6">
    <source>
        <dbReference type="ARBA" id="ARBA00023235"/>
    </source>
</evidence>
<dbReference type="Pfam" id="PF01263">
    <property type="entry name" value="Aldose_epim"/>
    <property type="match status" value="1"/>
</dbReference>
<evidence type="ECO:0000256" key="9">
    <source>
        <dbReference type="PIRSR" id="PIRSR005096-1"/>
    </source>
</evidence>
<dbReference type="GO" id="GO:0030246">
    <property type="term" value="F:carbohydrate binding"/>
    <property type="evidence" value="ECO:0007669"/>
    <property type="project" value="InterPro"/>
</dbReference>